<organism evidence="4 5">
    <name type="scientific">Thermococcus siculi</name>
    <dbReference type="NCBI Taxonomy" id="72803"/>
    <lineage>
        <taxon>Archaea</taxon>
        <taxon>Methanobacteriati</taxon>
        <taxon>Methanobacteriota</taxon>
        <taxon>Thermococci</taxon>
        <taxon>Thermococcales</taxon>
        <taxon>Thermococcaceae</taxon>
        <taxon>Thermococcus</taxon>
    </lineage>
</organism>
<evidence type="ECO:0000259" key="3">
    <source>
        <dbReference type="PROSITE" id="PS50887"/>
    </source>
</evidence>
<dbReference type="Gene3D" id="3.30.70.2220">
    <property type="entry name" value="CRISPR-Cas system, Cmr2 subunit, D1 domain, cysteine cluster"/>
    <property type="match status" value="1"/>
</dbReference>
<dbReference type="Gene3D" id="3.30.70.270">
    <property type="match status" value="1"/>
</dbReference>
<accession>A0A2Z2MR93</accession>
<evidence type="ECO:0000256" key="2">
    <source>
        <dbReference type="ARBA" id="ARBA00023118"/>
    </source>
</evidence>
<dbReference type="OrthoDB" id="148218at2157"/>
<keyword evidence="2" id="KW-0051">Antiviral defense</keyword>
<reference evidence="4 5" key="1">
    <citation type="submission" date="2016-04" db="EMBL/GenBank/DDBJ databases">
        <title>Complete genome sequence of Thermococcus siculi type strain RG-20.</title>
        <authorList>
            <person name="Oger P.M."/>
        </authorList>
    </citation>
    <scope>NUCLEOTIDE SEQUENCE [LARGE SCALE GENOMIC DNA]</scope>
    <source>
        <strain evidence="4 5">RG-20</strain>
    </source>
</reference>
<dbReference type="GeneID" id="33318269"/>
<gene>
    <name evidence="4" type="ORF">A3L11_08495</name>
</gene>
<dbReference type="InterPro" id="IPR024615">
    <property type="entry name" value="CRISPR-assoc_Cmr2_N"/>
</dbReference>
<name>A0A2Z2MR93_9EURY</name>
<keyword evidence="1" id="KW-0547">Nucleotide-binding</keyword>
<proteinExistence type="predicted"/>
<dbReference type="InterPro" id="IPR013407">
    <property type="entry name" value="CRISPR-assoc_prot_Cmr2"/>
</dbReference>
<dbReference type="NCBIfam" id="TIGR02577">
    <property type="entry name" value="cas_TM1794_Cmr2"/>
    <property type="match status" value="1"/>
</dbReference>
<evidence type="ECO:0000313" key="4">
    <source>
        <dbReference type="EMBL" id="ASJ09264.1"/>
    </source>
</evidence>
<dbReference type="KEGG" id="tsl:A3L11_08495"/>
<dbReference type="GO" id="GO:0000166">
    <property type="term" value="F:nucleotide binding"/>
    <property type="evidence" value="ECO:0007669"/>
    <property type="project" value="UniProtKB-KW"/>
</dbReference>
<protein>
    <recommendedName>
        <fullName evidence="3">GGDEF domain-containing protein</fullName>
    </recommendedName>
</protein>
<dbReference type="InterPro" id="IPR000160">
    <property type="entry name" value="GGDEF_dom"/>
</dbReference>
<dbReference type="GO" id="GO:0051607">
    <property type="term" value="P:defense response to virus"/>
    <property type="evidence" value="ECO:0007669"/>
    <property type="project" value="UniProtKB-KW"/>
</dbReference>
<dbReference type="InterPro" id="IPR054767">
    <property type="entry name" value="Cas10-Cmr2_palm2"/>
</dbReference>
<keyword evidence="5" id="KW-1185">Reference proteome</keyword>
<sequence>MKISHLYATSLLEAAPSKILDSLIDDKESPLKWRQLSSYPVVNQPKNEKIELVLKHPISTEEKSLEKLTEFLRNASKEKIDKFLKVLEGAEKVVADRIEHANSVEEFARLWNNLPEDLQKGYKQALRSNGFPPDLADELVHLPADPLMPDHDWLSRLDVYAALKSDGARLLRFKLSPVQGFIGNARTERDLWAGSHLLSLLTYLTISVIWRKFGPNAVVFPHLRGQPFFEHELGILYDTEKLRIGNMPNKVLAIVPRDVDIGELENEVKDEITNFLERLVEGAWKFYNVNERLKEDLGRYKELVKRHFSITVEEIPLVSLKPEEVISGVLQDYLKAIPNEVEHPIHSYSELFLLLDQATDFKSRDYIRPEEPMGFKCTLCGEHLAIGGNDDHSNVRQKWKGFVESLHNRGIYDIKIGERLCPLCLAKRFYPRFYELWKNNYSVVHSSNYVVGHKRSFRSVSEVAMARPTENAIKLAKTGELYVKDSNKKTRPVSWADIYEEIQIELRINNEPKHEFGGTRAKELKEAIDKLKDALSIPFNELAPNSEIFYVENLSDLKSLAKIYGTNENDDRLRRVSVDAIRVWVEKLSDLMGEPPKYYAILKMDGDNMGKVISGTKAVKSLKEYAHGSVTNQIPGITRPVTPTIHIAITRSLSNFAVNIVPGLSEIYRAELLYAGGDDVFALVPADTAVSLAHKLQENFREEWRDFKPLQGRTRSMSAGILFVYYKEPLYSAVRRVNELEHLAKGSGRNALAIGYLKHSGSYYNVSLNWWVFGEPLRNLLRELGEENSGLSNRIVYEIAEGIEVWPNDPGAVVNLLKYEIERHSNYRNDKKAQEVFKRLAEFLWVARNVRVTLSEGDLRAAGLKELASEKVLKRLNRTIEKIIVDDPENKEPSDEYVKIEAELKKFLTDSSESLWFMELKNQFRDIVSEEVSKKLAGVVLRKQLRGAAHLLKVLREMGVSS</sequence>
<dbReference type="Pfam" id="PF12469">
    <property type="entry name" value="Cmr2_N"/>
    <property type="match status" value="1"/>
</dbReference>
<dbReference type="AlphaFoldDB" id="A0A2Z2MR93"/>
<dbReference type="InterPro" id="IPR043128">
    <property type="entry name" value="Rev_trsase/Diguanyl_cyclase"/>
</dbReference>
<dbReference type="PROSITE" id="PS50887">
    <property type="entry name" value="GGDEF"/>
    <property type="match status" value="1"/>
</dbReference>
<dbReference type="EMBL" id="CP015103">
    <property type="protein sequence ID" value="ASJ09264.1"/>
    <property type="molecule type" value="Genomic_DNA"/>
</dbReference>
<dbReference type="Pfam" id="PF22335">
    <property type="entry name" value="Cas10-Cmr2_palm2"/>
    <property type="match status" value="1"/>
</dbReference>
<dbReference type="Gene3D" id="1.20.120.1260">
    <property type="entry name" value="CRISPR-Cas system, Cmr2 subunit, D4 domain, six-helix bundle"/>
    <property type="match status" value="1"/>
</dbReference>
<dbReference type="RefSeq" id="WP_157727109.1">
    <property type="nucleotide sequence ID" value="NZ_CP015103.1"/>
</dbReference>
<dbReference type="CDD" id="cd09679">
    <property type="entry name" value="Cas10_III"/>
    <property type="match status" value="1"/>
</dbReference>
<evidence type="ECO:0000256" key="1">
    <source>
        <dbReference type="ARBA" id="ARBA00022741"/>
    </source>
</evidence>
<dbReference type="Proteomes" id="UP000250125">
    <property type="component" value="Chromosome"/>
</dbReference>
<dbReference type="InterPro" id="IPR038242">
    <property type="entry name" value="Cmr2_N"/>
</dbReference>
<evidence type="ECO:0000313" key="5">
    <source>
        <dbReference type="Proteomes" id="UP000250125"/>
    </source>
</evidence>
<feature type="domain" description="GGDEF" evidence="3">
    <location>
        <begin position="597"/>
        <end position="757"/>
    </location>
</feature>